<evidence type="ECO:0000259" key="1">
    <source>
        <dbReference type="Pfam" id="PF00582"/>
    </source>
</evidence>
<feature type="domain" description="UspA" evidence="1">
    <location>
        <begin position="7"/>
        <end position="148"/>
    </location>
</feature>
<dbReference type="SUPFAM" id="SSF52402">
    <property type="entry name" value="Adenine nucleotide alpha hydrolases-like"/>
    <property type="match status" value="1"/>
</dbReference>
<dbReference type="PANTHER" id="PTHR31964:SF113">
    <property type="entry name" value="USPA DOMAIN-CONTAINING PROTEIN"/>
    <property type="match status" value="1"/>
</dbReference>
<dbReference type="AlphaFoldDB" id="A0A0C9S3C5"/>
<dbReference type="Gene3D" id="3.40.50.620">
    <property type="entry name" value="HUPs"/>
    <property type="match status" value="1"/>
</dbReference>
<proteinExistence type="predicted"/>
<dbReference type="PANTHER" id="PTHR31964">
    <property type="entry name" value="ADENINE NUCLEOTIDE ALPHA HYDROLASES-LIKE SUPERFAMILY PROTEIN"/>
    <property type="match status" value="1"/>
</dbReference>
<evidence type="ECO:0000313" key="2">
    <source>
        <dbReference type="EMBL" id="JAG85238.1"/>
    </source>
</evidence>
<dbReference type="CDD" id="cd23659">
    <property type="entry name" value="USP_At3g01520-like"/>
    <property type="match status" value="1"/>
</dbReference>
<dbReference type="InterPro" id="IPR006016">
    <property type="entry name" value="UspA"/>
</dbReference>
<protein>
    <submittedName>
        <fullName evidence="2">TSA: Wollemia nobilis Ref_Wollemi_Transcript_29740_1065 transcribed RNA sequence</fullName>
    </submittedName>
</protein>
<dbReference type="Pfam" id="PF00582">
    <property type="entry name" value="Usp"/>
    <property type="match status" value="1"/>
</dbReference>
<dbReference type="InterPro" id="IPR014729">
    <property type="entry name" value="Rossmann-like_a/b/a_fold"/>
</dbReference>
<organism evidence="2">
    <name type="scientific">Wollemia nobilis</name>
    <dbReference type="NCBI Taxonomy" id="56998"/>
    <lineage>
        <taxon>Eukaryota</taxon>
        <taxon>Viridiplantae</taxon>
        <taxon>Streptophyta</taxon>
        <taxon>Embryophyta</taxon>
        <taxon>Tracheophyta</taxon>
        <taxon>Spermatophyta</taxon>
        <taxon>Pinopsida</taxon>
        <taxon>Pinidae</taxon>
        <taxon>Conifers II</taxon>
        <taxon>Araucariales</taxon>
        <taxon>Araucariaceae</taxon>
        <taxon>Wollemia</taxon>
    </lineage>
</organism>
<sequence length="151" mass="16427">MEGVKGRRILVAVDGSEQSRYALKWAVDNLHLSSSDTLVLCHVESIPVGGPGLVLTPQVAVALQKYMDRVAEDVMKKSRELCSESQVKVEEKILSGDARDGLCEAVKKFEADFLVIGSHGYGIIKRAVVGSVSDYCAHHAECPILIVKKPH</sequence>
<dbReference type="PRINTS" id="PR01438">
    <property type="entry name" value="UNVRSLSTRESS"/>
</dbReference>
<name>A0A0C9S3C5_9CONI</name>
<dbReference type="EMBL" id="GCHU01029520">
    <property type="protein sequence ID" value="JAG85238.1"/>
    <property type="molecule type" value="Transcribed_RNA"/>
</dbReference>
<reference evidence="2" key="1">
    <citation type="submission" date="2015-02" db="EMBL/GenBank/DDBJ databases">
        <title>A transcriptome of Wollemia nobilis - a relic of Gondwana.</title>
        <authorList>
            <person name="Chia J.Y."/>
            <person name="Leong Y.S."/>
            <person name="Abdul Karim S."/>
            <person name="Wan Azmi N."/>
            <person name="Hercus R."/>
            <person name="Croft L."/>
        </authorList>
    </citation>
    <scope>NUCLEOTIDE SEQUENCE</scope>
    <source>
        <strain evidence="2">MaeBrown</strain>
        <tissue evidence="2">Leaf</tissue>
    </source>
</reference>
<accession>A0A0C9S3C5</accession>
<dbReference type="InterPro" id="IPR006015">
    <property type="entry name" value="Universal_stress_UspA"/>
</dbReference>